<dbReference type="CDD" id="cd07043">
    <property type="entry name" value="STAS_anti-anti-sigma_factors"/>
    <property type="match status" value="1"/>
</dbReference>
<evidence type="ECO:0000313" key="5">
    <source>
        <dbReference type="Proteomes" id="UP000231990"/>
    </source>
</evidence>
<dbReference type="InterPro" id="IPR002645">
    <property type="entry name" value="STAS_dom"/>
</dbReference>
<dbReference type="PROSITE" id="PS50801">
    <property type="entry name" value="STAS"/>
    <property type="match status" value="1"/>
</dbReference>
<dbReference type="Proteomes" id="UP000231990">
    <property type="component" value="Unassembled WGS sequence"/>
</dbReference>
<comment type="caution">
    <text evidence="3">The sequence shown here is derived from an EMBL/GenBank/DDBJ whole genome shotgun (WGS) entry which is preliminary data.</text>
</comment>
<dbReference type="SUPFAM" id="SSF52091">
    <property type="entry name" value="SpoIIaa-like"/>
    <property type="match status" value="1"/>
</dbReference>
<accession>A0A2M9ZMC7</accession>
<reference evidence="4 5" key="1">
    <citation type="submission" date="2017-07" db="EMBL/GenBank/DDBJ databases">
        <title>Leptospira spp. isolated from tropical soils.</title>
        <authorList>
            <person name="Thibeaux R."/>
            <person name="Iraola G."/>
            <person name="Ferres I."/>
            <person name="Bierque E."/>
            <person name="Girault D."/>
            <person name="Soupe-Gilbert M.-E."/>
            <person name="Picardeau M."/>
            <person name="Goarant C."/>
        </authorList>
    </citation>
    <scope>NUCLEOTIDE SEQUENCE [LARGE SCALE GENOMIC DNA]</scope>
    <source>
        <strain evidence="3 5">FH1-B-B1</strain>
        <strain evidence="2 4">FH1-B-C1</strain>
    </source>
</reference>
<name>A0A2M9ZMC7_9LEPT</name>
<evidence type="ECO:0000313" key="4">
    <source>
        <dbReference type="Proteomes" id="UP000231962"/>
    </source>
</evidence>
<dbReference type="InterPro" id="IPR036513">
    <property type="entry name" value="STAS_dom_sf"/>
</dbReference>
<dbReference type="EMBL" id="NPDZ01000005">
    <property type="protein sequence ID" value="PJZ73187.1"/>
    <property type="molecule type" value="Genomic_DNA"/>
</dbReference>
<dbReference type="EMBL" id="NPDY01000021">
    <property type="protein sequence ID" value="PJZ68490.1"/>
    <property type="molecule type" value="Genomic_DNA"/>
</dbReference>
<dbReference type="Proteomes" id="UP000231962">
    <property type="component" value="Unassembled WGS sequence"/>
</dbReference>
<dbReference type="RefSeq" id="WP_100715038.1">
    <property type="nucleotide sequence ID" value="NZ_NPDY01000021.1"/>
</dbReference>
<evidence type="ECO:0000259" key="1">
    <source>
        <dbReference type="PROSITE" id="PS50801"/>
    </source>
</evidence>
<gene>
    <name evidence="2" type="ORF">CH360_15845</name>
    <name evidence="3" type="ORF">CH373_09345</name>
</gene>
<dbReference type="Pfam" id="PF01740">
    <property type="entry name" value="STAS"/>
    <property type="match status" value="1"/>
</dbReference>
<sequence>MELKTVRSEKILRIYPSGPIDSLSAPELLGFLQSRVSAGDHRFLFVCDSIPYIEEDGIYLLLELKRTLEKQGGCLAYCGWNEESHLILGLFGLDKQLPIFRTPEEAEVWLSAIHIEDNRTGLLVGLNQTLRQEKPLKFYSSGSSSEGRAGVAKSEWIPEVRTLPVGSEEFSSGKKLEGNLARMRKDFTQEKILYCGACSSRLRIRLVGRYKCPSCGIQFDVNRMGGVRYLEKLLQ</sequence>
<dbReference type="OrthoDB" id="345543at2"/>
<dbReference type="PANTHER" id="PTHR33495">
    <property type="entry name" value="ANTI-SIGMA FACTOR ANTAGONIST TM_1081-RELATED-RELATED"/>
    <property type="match status" value="1"/>
</dbReference>
<keyword evidence="4" id="KW-1185">Reference proteome</keyword>
<protein>
    <recommendedName>
        <fullName evidence="1">STAS domain-containing protein</fullName>
    </recommendedName>
</protein>
<organism evidence="3 5">
    <name type="scientific">Leptospira perolatii</name>
    <dbReference type="NCBI Taxonomy" id="2023191"/>
    <lineage>
        <taxon>Bacteria</taxon>
        <taxon>Pseudomonadati</taxon>
        <taxon>Spirochaetota</taxon>
        <taxon>Spirochaetia</taxon>
        <taxon>Leptospirales</taxon>
        <taxon>Leptospiraceae</taxon>
        <taxon>Leptospira</taxon>
    </lineage>
</organism>
<dbReference type="PANTHER" id="PTHR33495:SF2">
    <property type="entry name" value="ANTI-SIGMA FACTOR ANTAGONIST TM_1081-RELATED"/>
    <property type="match status" value="1"/>
</dbReference>
<dbReference type="GO" id="GO:0043856">
    <property type="term" value="F:anti-sigma factor antagonist activity"/>
    <property type="evidence" value="ECO:0007669"/>
    <property type="project" value="TreeGrafter"/>
</dbReference>
<feature type="domain" description="STAS" evidence="1">
    <location>
        <begin position="1"/>
        <end position="110"/>
    </location>
</feature>
<proteinExistence type="predicted"/>
<evidence type="ECO:0000313" key="2">
    <source>
        <dbReference type="EMBL" id="PJZ68490.1"/>
    </source>
</evidence>
<dbReference type="AlphaFoldDB" id="A0A2M9ZMC7"/>
<dbReference type="Gene3D" id="3.30.750.24">
    <property type="entry name" value="STAS domain"/>
    <property type="match status" value="1"/>
</dbReference>
<evidence type="ECO:0000313" key="3">
    <source>
        <dbReference type="EMBL" id="PJZ73187.1"/>
    </source>
</evidence>